<dbReference type="Proteomes" id="UP000288096">
    <property type="component" value="Unassembled WGS sequence"/>
</dbReference>
<comment type="caution">
    <text evidence="3">The sequence shown here is derived from an EMBL/GenBank/DDBJ whole genome shotgun (WGS) entry which is preliminary data.</text>
</comment>
<dbReference type="GO" id="GO:0003998">
    <property type="term" value="F:acylphosphatase activity"/>
    <property type="evidence" value="ECO:0007669"/>
    <property type="project" value="UniProtKB-EC"/>
</dbReference>
<proteinExistence type="predicted"/>
<feature type="active site" evidence="1">
    <location>
        <position position="40"/>
    </location>
</feature>
<keyword evidence="4" id="KW-1185">Reference proteome</keyword>
<evidence type="ECO:0000313" key="3">
    <source>
        <dbReference type="EMBL" id="GBC64163.1"/>
    </source>
</evidence>
<dbReference type="InterPro" id="IPR001792">
    <property type="entry name" value="Acylphosphatase-like_dom"/>
</dbReference>
<dbReference type="GO" id="GO:0016743">
    <property type="term" value="F:carboxyl- or carbamoyltransferase activity"/>
    <property type="evidence" value="ECO:0007669"/>
    <property type="project" value="TreeGrafter"/>
</dbReference>
<dbReference type="EMBL" id="BEXT01000003">
    <property type="protein sequence ID" value="GBC64163.1"/>
    <property type="molecule type" value="Genomic_DNA"/>
</dbReference>
<feature type="domain" description="Acylphosphatase-like" evidence="2">
    <location>
        <begin position="7"/>
        <end position="93"/>
    </location>
</feature>
<accession>A0A401G4P7</accession>
<dbReference type="PANTHER" id="PTHR42959">
    <property type="entry name" value="CARBAMOYLTRANSFERASE"/>
    <property type="match status" value="1"/>
</dbReference>
<dbReference type="InterPro" id="IPR036046">
    <property type="entry name" value="Acylphosphatase-like_dom_sf"/>
</dbReference>
<protein>
    <recommendedName>
        <fullName evidence="1">acylphosphatase</fullName>
        <ecNumber evidence="1">3.6.1.7</ecNumber>
    </recommendedName>
</protein>
<dbReference type="Pfam" id="PF07503">
    <property type="entry name" value="zf-HYPF"/>
    <property type="match status" value="2"/>
</dbReference>
<dbReference type="InterPro" id="IPR011125">
    <property type="entry name" value="Znf_HypF"/>
</dbReference>
<dbReference type="AlphaFoldDB" id="A0A401G4P7"/>
<dbReference type="Gene3D" id="3.90.870.50">
    <property type="match status" value="1"/>
</dbReference>
<organism evidence="3 4">
    <name type="scientific">Desulfonema ishimotonii</name>
    <dbReference type="NCBI Taxonomy" id="45657"/>
    <lineage>
        <taxon>Bacteria</taxon>
        <taxon>Pseudomonadati</taxon>
        <taxon>Thermodesulfobacteriota</taxon>
        <taxon>Desulfobacteria</taxon>
        <taxon>Desulfobacterales</taxon>
        <taxon>Desulfococcaceae</taxon>
        <taxon>Desulfonema</taxon>
    </lineage>
</organism>
<gene>
    <name evidence="3" type="ORF">DENIS_5181</name>
</gene>
<dbReference type="SUPFAM" id="SSF54975">
    <property type="entry name" value="Acylphosphatase/BLUF domain-like"/>
    <property type="match status" value="1"/>
</dbReference>
<dbReference type="RefSeq" id="WP_231714673.1">
    <property type="nucleotide sequence ID" value="NZ_BEXT01000003.1"/>
</dbReference>
<reference evidence="4" key="2">
    <citation type="submission" date="2019-01" db="EMBL/GenBank/DDBJ databases">
        <title>Genome sequence of Desulfonema ishimotonii strain Tokyo 01.</title>
        <authorList>
            <person name="Fukui M."/>
        </authorList>
    </citation>
    <scope>NUCLEOTIDE SEQUENCE [LARGE SCALE GENOMIC DNA]</scope>
    <source>
        <strain evidence="4">Tokyo 01</strain>
    </source>
</reference>
<dbReference type="InterPro" id="IPR017968">
    <property type="entry name" value="Acylphosphatase_CS"/>
</dbReference>
<evidence type="ECO:0000256" key="1">
    <source>
        <dbReference type="PROSITE-ProRule" id="PRU00520"/>
    </source>
</evidence>
<dbReference type="GO" id="GO:0008270">
    <property type="term" value="F:zinc ion binding"/>
    <property type="evidence" value="ECO:0007669"/>
    <property type="project" value="InterPro"/>
</dbReference>
<feature type="active site" evidence="1">
    <location>
        <position position="22"/>
    </location>
</feature>
<dbReference type="PANTHER" id="PTHR42959:SF1">
    <property type="entry name" value="CARBAMOYLTRANSFERASE HYPF"/>
    <property type="match status" value="1"/>
</dbReference>
<reference evidence="4" key="1">
    <citation type="submission" date="2017-11" db="EMBL/GenBank/DDBJ databases">
        <authorList>
            <person name="Watanabe M."/>
            <person name="Kojima H."/>
        </authorList>
    </citation>
    <scope>NUCLEOTIDE SEQUENCE [LARGE SCALE GENOMIC DNA]</scope>
    <source>
        <strain evidence="4">Tokyo 01</strain>
    </source>
</reference>
<comment type="catalytic activity">
    <reaction evidence="1">
        <text>an acyl phosphate + H2O = a carboxylate + phosphate + H(+)</text>
        <dbReference type="Rhea" id="RHEA:14965"/>
        <dbReference type="ChEBI" id="CHEBI:15377"/>
        <dbReference type="ChEBI" id="CHEBI:15378"/>
        <dbReference type="ChEBI" id="CHEBI:29067"/>
        <dbReference type="ChEBI" id="CHEBI:43474"/>
        <dbReference type="ChEBI" id="CHEBI:59918"/>
        <dbReference type="EC" id="3.6.1.7"/>
    </reaction>
</comment>
<keyword evidence="3" id="KW-0808">Transferase</keyword>
<dbReference type="GO" id="GO:0051604">
    <property type="term" value="P:protein maturation"/>
    <property type="evidence" value="ECO:0007669"/>
    <property type="project" value="TreeGrafter"/>
</dbReference>
<name>A0A401G4P7_9BACT</name>
<dbReference type="InterPro" id="IPR051060">
    <property type="entry name" value="Carbamoyltrans_HypF-like"/>
</dbReference>
<evidence type="ECO:0000313" key="4">
    <source>
        <dbReference type="Proteomes" id="UP000288096"/>
    </source>
</evidence>
<dbReference type="PROSITE" id="PS51160">
    <property type="entry name" value="ACYLPHOSPHATASE_3"/>
    <property type="match status" value="1"/>
</dbReference>
<sequence>MNSDRAARRIKINGVVQGVGFRPFLYGLAKAYGLAGEVSNTGAGVETLVEGPWESIELFVRDIREKNPLLARVDQVAEQEIPVQGFDKFTIIQSGTSQARSTLISPDVCTCADCLFEMNDPKDRRFEYPFINCTNCGPRFTIIRDIPYDRPKTSMHVFDMCDQCQKEYEDPMDRRFHAQPNACPVCGPRVFLTDRWGGKSTLTRALNRPRRPGLSLQRQAICSGKGISWASRAWGAFTWPLMPPMMLLSNGCGS</sequence>
<dbReference type="PROSITE" id="PS00150">
    <property type="entry name" value="ACYLPHOSPHATASE_1"/>
    <property type="match status" value="1"/>
</dbReference>
<dbReference type="Pfam" id="PF00708">
    <property type="entry name" value="Acylphosphatase"/>
    <property type="match status" value="1"/>
</dbReference>
<keyword evidence="1" id="KW-0378">Hydrolase</keyword>
<evidence type="ECO:0000259" key="2">
    <source>
        <dbReference type="PROSITE" id="PS51160"/>
    </source>
</evidence>
<dbReference type="EC" id="3.6.1.7" evidence="1"/>